<dbReference type="Pfam" id="PF00096">
    <property type="entry name" value="zf-C2H2"/>
    <property type="match status" value="4"/>
</dbReference>
<dbReference type="SUPFAM" id="SSF57667">
    <property type="entry name" value="beta-beta-alpha zinc fingers"/>
    <property type="match status" value="3"/>
</dbReference>
<dbReference type="PANTHER" id="PTHR24379:SF127">
    <property type="entry name" value="BLOODY FINGERS-RELATED"/>
    <property type="match status" value="1"/>
</dbReference>
<feature type="domain" description="ZAD" evidence="9">
    <location>
        <begin position="5"/>
        <end position="81"/>
    </location>
</feature>
<feature type="domain" description="C2H2-type" evidence="8">
    <location>
        <begin position="336"/>
        <end position="363"/>
    </location>
</feature>
<keyword evidence="2" id="KW-0677">Repeat</keyword>
<gene>
    <name evidence="11" type="ORF">ABMA27_015429</name>
    <name evidence="10" type="ORF">ABMA28_015696</name>
</gene>
<evidence type="ECO:0000256" key="2">
    <source>
        <dbReference type="ARBA" id="ARBA00022737"/>
    </source>
</evidence>
<organism evidence="10 13">
    <name type="scientific">Loxostege sticticalis</name>
    <name type="common">Beet webworm moth</name>
    <dbReference type="NCBI Taxonomy" id="481309"/>
    <lineage>
        <taxon>Eukaryota</taxon>
        <taxon>Metazoa</taxon>
        <taxon>Ecdysozoa</taxon>
        <taxon>Arthropoda</taxon>
        <taxon>Hexapoda</taxon>
        <taxon>Insecta</taxon>
        <taxon>Pterygota</taxon>
        <taxon>Neoptera</taxon>
        <taxon>Endopterygota</taxon>
        <taxon>Lepidoptera</taxon>
        <taxon>Glossata</taxon>
        <taxon>Ditrysia</taxon>
        <taxon>Pyraloidea</taxon>
        <taxon>Crambidae</taxon>
        <taxon>Pyraustinae</taxon>
        <taxon>Loxostege</taxon>
    </lineage>
</organism>
<evidence type="ECO:0000256" key="7">
    <source>
        <dbReference type="SAM" id="MobiDB-lite"/>
    </source>
</evidence>
<dbReference type="Proteomes" id="UP001549921">
    <property type="component" value="Unassembled WGS sequence"/>
</dbReference>
<evidence type="ECO:0000313" key="10">
    <source>
        <dbReference type="EMBL" id="KAL0840444.1"/>
    </source>
</evidence>
<dbReference type="SUPFAM" id="SSF57716">
    <property type="entry name" value="Glucocorticoid receptor-like (DNA-binding domain)"/>
    <property type="match status" value="1"/>
</dbReference>
<sequence length="487" mass="56541">MDNNIKCRICLGYKKNVRSIFDSPSQDDYSFAHMITSIANVKIGTADGITDKICLQCRKKLKEAHDFKLQIERSDLALQSSSCCKKINFNNLDDIKVKVEIEVPKQENNVDEYFKDGETSICYNNTIIKKVEPNETDVKNEEGPLSVLDFLNTIKDDDENDFNDDYDVDYESISDAADEDYLLPLSKRLKQKKTKKKGNYKTKKPSNPAESKKSKFTPVHIKPIYISDLRVLPTRDYDKPKIKKKYPARVQPKSMCNVCGKMTHTIQKHLLTHTGERSFKCATCGKGFFTAHDLKTHEKYRHITERNFKCDKCVASFTNSDALKSHQLRHSDEKKFICDICNKGFKRKHALRRHKLIHNLANKCIKCDLCNMTFISKYGLRHHLRIHTGERPFNCEICSQPYSYKHDFNRHCFKKHGVFLKRRSVYVMNEEVLKRERELMRDLMLKIHGYAKEGEPLNPFDGPQGYLAFEQAVSALQAKQIPIDFNV</sequence>
<dbReference type="InterPro" id="IPR012934">
    <property type="entry name" value="Znf_AD"/>
</dbReference>
<dbReference type="PROSITE" id="PS50157">
    <property type="entry name" value="ZINC_FINGER_C2H2_2"/>
    <property type="match status" value="4"/>
</dbReference>
<evidence type="ECO:0000256" key="4">
    <source>
        <dbReference type="ARBA" id="ARBA00022833"/>
    </source>
</evidence>
<keyword evidence="1 6" id="KW-0479">Metal-binding</keyword>
<evidence type="ECO:0000256" key="3">
    <source>
        <dbReference type="ARBA" id="ARBA00022771"/>
    </source>
</evidence>
<dbReference type="AlphaFoldDB" id="A0ABD0TAX0"/>
<name>A0ABD0TAX0_LOXSC</name>
<keyword evidence="12" id="KW-1185">Reference proteome</keyword>
<evidence type="ECO:0000313" key="11">
    <source>
        <dbReference type="EMBL" id="KAL0892244.1"/>
    </source>
</evidence>
<dbReference type="InterPro" id="IPR013087">
    <property type="entry name" value="Znf_C2H2_type"/>
</dbReference>
<comment type="caution">
    <text evidence="10">The sequence shown here is derived from an EMBL/GenBank/DDBJ whole genome shotgun (WGS) entry which is preliminary data.</text>
</comment>
<accession>A0ABD0TAX0</accession>
<dbReference type="PANTHER" id="PTHR24379">
    <property type="entry name" value="KRAB AND ZINC FINGER DOMAIN-CONTAINING"/>
    <property type="match status" value="1"/>
</dbReference>
<dbReference type="GO" id="GO:0005634">
    <property type="term" value="C:nucleus"/>
    <property type="evidence" value="ECO:0007669"/>
    <property type="project" value="UniProtKB-ARBA"/>
</dbReference>
<protein>
    <submittedName>
        <fullName evidence="10">Uncharacterized protein</fullName>
    </submittedName>
</protein>
<feature type="region of interest" description="Disordered" evidence="7">
    <location>
        <begin position="192"/>
        <end position="214"/>
    </location>
</feature>
<proteinExistence type="predicted"/>
<evidence type="ECO:0000256" key="1">
    <source>
        <dbReference type="ARBA" id="ARBA00022723"/>
    </source>
</evidence>
<feature type="binding site" evidence="6">
    <location>
        <position position="7"/>
    </location>
    <ligand>
        <name>Zn(2+)</name>
        <dbReference type="ChEBI" id="CHEBI:29105"/>
    </ligand>
</feature>
<dbReference type="SMART" id="SM00355">
    <property type="entry name" value="ZnF_C2H2"/>
    <property type="match status" value="6"/>
</dbReference>
<dbReference type="Proteomes" id="UP001549920">
    <property type="component" value="Unassembled WGS sequence"/>
</dbReference>
<feature type="binding site" evidence="6">
    <location>
        <position position="54"/>
    </location>
    <ligand>
        <name>Zn(2+)</name>
        <dbReference type="ChEBI" id="CHEBI:29105"/>
    </ligand>
</feature>
<feature type="compositionally biased region" description="Basic residues" evidence="7">
    <location>
        <begin position="192"/>
        <end position="204"/>
    </location>
</feature>
<dbReference type="InterPro" id="IPR036236">
    <property type="entry name" value="Znf_C2H2_sf"/>
</dbReference>
<dbReference type="EMBL" id="JBEUOH010000007">
    <property type="protein sequence ID" value="KAL0892244.1"/>
    <property type="molecule type" value="Genomic_DNA"/>
</dbReference>
<dbReference type="PROSITE" id="PS51915">
    <property type="entry name" value="ZAD"/>
    <property type="match status" value="1"/>
</dbReference>
<feature type="binding site" evidence="6">
    <location>
        <position position="57"/>
    </location>
    <ligand>
        <name>Zn(2+)</name>
        <dbReference type="ChEBI" id="CHEBI:29105"/>
    </ligand>
</feature>
<evidence type="ECO:0000259" key="9">
    <source>
        <dbReference type="PROSITE" id="PS51915"/>
    </source>
</evidence>
<reference evidence="12 13" key="1">
    <citation type="submission" date="2024-06" db="EMBL/GenBank/DDBJ databases">
        <title>A chromosome-level genome assembly of beet webworm, Loxostege sticticalis.</title>
        <authorList>
            <person name="Zhang Y."/>
        </authorList>
    </citation>
    <scope>NUCLEOTIDE SEQUENCE [LARGE SCALE GENOMIC DNA]</scope>
    <source>
        <strain evidence="11">AQ026</strain>
        <strain evidence="10">AQ028</strain>
        <tissue evidence="10">Male pupae</tissue>
        <tissue evidence="11">Whole body</tissue>
    </source>
</reference>
<evidence type="ECO:0000259" key="8">
    <source>
        <dbReference type="PROSITE" id="PS50157"/>
    </source>
</evidence>
<dbReference type="GO" id="GO:0006355">
    <property type="term" value="P:regulation of DNA-templated transcription"/>
    <property type="evidence" value="ECO:0007669"/>
    <property type="project" value="UniProtKB-ARBA"/>
</dbReference>
<dbReference type="FunFam" id="3.30.160.60:FF:000446">
    <property type="entry name" value="Zinc finger protein"/>
    <property type="match status" value="1"/>
</dbReference>
<feature type="binding site" evidence="6">
    <location>
        <position position="10"/>
    </location>
    <ligand>
        <name>Zn(2+)</name>
        <dbReference type="ChEBI" id="CHEBI:29105"/>
    </ligand>
</feature>
<dbReference type="SMART" id="SM00868">
    <property type="entry name" value="zf-AD"/>
    <property type="match status" value="1"/>
</dbReference>
<feature type="domain" description="C2H2-type" evidence="8">
    <location>
        <begin position="279"/>
        <end position="307"/>
    </location>
</feature>
<evidence type="ECO:0000313" key="12">
    <source>
        <dbReference type="Proteomes" id="UP001549920"/>
    </source>
</evidence>
<dbReference type="FunFam" id="3.30.160.60:FF:000100">
    <property type="entry name" value="Zinc finger 45-like"/>
    <property type="match status" value="1"/>
</dbReference>
<dbReference type="Gene3D" id="3.40.1800.20">
    <property type="match status" value="1"/>
</dbReference>
<dbReference type="PROSITE" id="PS00028">
    <property type="entry name" value="ZINC_FINGER_C2H2_1"/>
    <property type="match status" value="5"/>
</dbReference>
<dbReference type="EMBL" id="JBEDNZ010000007">
    <property type="protein sequence ID" value="KAL0840444.1"/>
    <property type="molecule type" value="Genomic_DNA"/>
</dbReference>
<keyword evidence="3 5" id="KW-0863">Zinc-finger</keyword>
<feature type="domain" description="C2H2-type" evidence="8">
    <location>
        <begin position="308"/>
        <end position="335"/>
    </location>
</feature>
<evidence type="ECO:0000313" key="13">
    <source>
        <dbReference type="Proteomes" id="UP001549921"/>
    </source>
</evidence>
<dbReference type="GO" id="GO:0008270">
    <property type="term" value="F:zinc ion binding"/>
    <property type="evidence" value="ECO:0007669"/>
    <property type="project" value="UniProtKB-UniRule"/>
</dbReference>
<feature type="domain" description="C2H2-type" evidence="8">
    <location>
        <begin position="365"/>
        <end position="392"/>
    </location>
</feature>
<evidence type="ECO:0000256" key="5">
    <source>
        <dbReference type="PROSITE-ProRule" id="PRU00042"/>
    </source>
</evidence>
<dbReference type="Pfam" id="PF07776">
    <property type="entry name" value="zf-AD"/>
    <property type="match status" value="1"/>
</dbReference>
<evidence type="ECO:0000256" key="6">
    <source>
        <dbReference type="PROSITE-ProRule" id="PRU01263"/>
    </source>
</evidence>
<keyword evidence="4 6" id="KW-0862">Zinc</keyword>
<dbReference type="Gene3D" id="3.30.160.60">
    <property type="entry name" value="Classic Zinc Finger"/>
    <property type="match status" value="5"/>
</dbReference>